<accession>A0A5J4P5L7</accession>
<dbReference type="SUPFAM" id="SSF82866">
    <property type="entry name" value="Multidrug efflux transporter AcrB transmembrane domain"/>
    <property type="match status" value="1"/>
</dbReference>
<dbReference type="GO" id="GO:0042910">
    <property type="term" value="F:xenobiotic transmembrane transporter activity"/>
    <property type="evidence" value="ECO:0007669"/>
    <property type="project" value="TreeGrafter"/>
</dbReference>
<gene>
    <name evidence="1" type="ORF">EZS27_043994</name>
</gene>
<sequence>MSRRLESGENLTVGMDSTGLKVYGDGEWKVRKHFTLLRFIGASCFMDTLQQCRLIVLIDLVSKNAILLVNFANQMRRDQNMDTFDALAKFDYARPILMTSLAMVSGMLPISLHR</sequence>
<dbReference type="Pfam" id="PF00873">
    <property type="entry name" value="ACR_tran"/>
    <property type="match status" value="1"/>
</dbReference>
<organism evidence="1">
    <name type="scientific">termite gut metagenome</name>
    <dbReference type="NCBI Taxonomy" id="433724"/>
    <lineage>
        <taxon>unclassified sequences</taxon>
        <taxon>metagenomes</taxon>
        <taxon>organismal metagenomes</taxon>
    </lineage>
</organism>
<dbReference type="InterPro" id="IPR001036">
    <property type="entry name" value="Acrflvin-R"/>
</dbReference>
<name>A0A5J4P5L7_9ZZZZ</name>
<dbReference type="GO" id="GO:0005886">
    <property type="term" value="C:plasma membrane"/>
    <property type="evidence" value="ECO:0007669"/>
    <property type="project" value="TreeGrafter"/>
</dbReference>
<protein>
    <submittedName>
        <fullName evidence="1">Multidrug resistance protein MdtF</fullName>
    </submittedName>
</protein>
<reference evidence="1" key="1">
    <citation type="submission" date="2019-03" db="EMBL/GenBank/DDBJ databases">
        <title>Single cell metagenomics reveals metabolic interactions within the superorganism composed of flagellate Streblomastix strix and complex community of Bacteroidetes bacteria on its surface.</title>
        <authorList>
            <person name="Treitli S.C."/>
            <person name="Kolisko M."/>
            <person name="Husnik F."/>
            <person name="Keeling P."/>
            <person name="Hampl V."/>
        </authorList>
    </citation>
    <scope>NUCLEOTIDE SEQUENCE</scope>
    <source>
        <strain evidence="1">STM</strain>
    </source>
</reference>
<dbReference type="PANTHER" id="PTHR32063:SF24">
    <property type="entry name" value="CATION EFFLUX SYSTEM (ACRB_ACRD_ACRF FAMILY)"/>
    <property type="match status" value="1"/>
</dbReference>
<dbReference type="PANTHER" id="PTHR32063">
    <property type="match status" value="1"/>
</dbReference>
<proteinExistence type="predicted"/>
<comment type="caution">
    <text evidence="1">The sequence shown here is derived from an EMBL/GenBank/DDBJ whole genome shotgun (WGS) entry which is preliminary data.</text>
</comment>
<evidence type="ECO:0000313" key="1">
    <source>
        <dbReference type="EMBL" id="KAA6304360.1"/>
    </source>
</evidence>
<dbReference type="AlphaFoldDB" id="A0A5J4P5L7"/>
<dbReference type="EMBL" id="SNRY01011579">
    <property type="protein sequence ID" value="KAA6304360.1"/>
    <property type="molecule type" value="Genomic_DNA"/>
</dbReference>
<dbReference type="Gene3D" id="1.20.1640.10">
    <property type="entry name" value="Multidrug efflux transporter AcrB transmembrane domain"/>
    <property type="match status" value="1"/>
</dbReference>